<sequence length="609" mass="63695">MEDHGSPTLFSPEENPEEADVWSRFMAMGQAKGLEWAKVMVAAQGVQQSGNPALTSTNEVQPSDSGLCLLSDERGAAPAKRKRPARAAARSKLKRSKKDTADIELPEGPSTPQPDSGPRGPGKNNKEQEAAGGGGDPLAAVGVAPGASTPSAEDQTSQPAVYVACRPTIGAPGQGLQVGLGKMMEAMQSFMASAKAIAGLGADEQSASSRRAGAGQVWGQDTNGTPTAQGDASVLGAGVADGVSLHTAAGGSDRANSVRPDPPCCPSVTREANNLQSAKEAPGIVQEKLEMELQLGRVAGPFARPPLPNFIVSPLGIVPKKELGKYRMIHHLSYSKGASVNDYLEEGSCSVGYASFDEAVDLVRAAGIGALMAKADIESAFRLLPVHPGSFHLLGMKWAGQYFYDKCMPMGCAVSCSLFETFACFLEWALKEQKPPGSSLHYLDDFLFIGKAGSDECRATLNAFEHLSRALGVPLAPEKTQGPSECLTFLGIEIDSTSGICRLPEDKSPEQLGAEKHRKVTIQTGLPWLEKGTEDLRSGESIGNMPGTATIGGCQGALCTTAAAKILPSRPDPNTADLNPGVLEGQRKEAVAPPSLTINLPAPAVFQMV</sequence>
<feature type="compositionally biased region" description="Basic residues" evidence="3">
    <location>
        <begin position="79"/>
        <end position="97"/>
    </location>
</feature>
<comment type="similarity">
    <text evidence="1">Belongs to the beta type-B retroviral polymerase family. HERV class-II K(HML-2) pol subfamily.</text>
</comment>
<feature type="compositionally biased region" description="Polar residues" evidence="3">
    <location>
        <begin position="148"/>
        <end position="159"/>
    </location>
</feature>
<feature type="compositionally biased region" description="Polar residues" evidence="3">
    <location>
        <begin position="49"/>
        <end position="64"/>
    </location>
</feature>
<dbReference type="AlphaFoldDB" id="A0AAV7TC11"/>
<evidence type="ECO:0000256" key="2">
    <source>
        <dbReference type="ARBA" id="ARBA00012180"/>
    </source>
</evidence>
<reference evidence="5" key="1">
    <citation type="journal article" date="2022" name="bioRxiv">
        <title>Sequencing and chromosome-scale assembly of the giantPleurodeles waltlgenome.</title>
        <authorList>
            <person name="Brown T."/>
            <person name="Elewa A."/>
            <person name="Iarovenko S."/>
            <person name="Subramanian E."/>
            <person name="Araus A.J."/>
            <person name="Petzold A."/>
            <person name="Susuki M."/>
            <person name="Suzuki K.-i.T."/>
            <person name="Hayashi T."/>
            <person name="Toyoda A."/>
            <person name="Oliveira C."/>
            <person name="Osipova E."/>
            <person name="Leigh N.D."/>
            <person name="Simon A."/>
            <person name="Yun M.H."/>
        </authorList>
    </citation>
    <scope>NUCLEOTIDE SEQUENCE</scope>
    <source>
        <strain evidence="5">20211129_DDA</strain>
        <tissue evidence="5">Liver</tissue>
    </source>
</reference>
<keyword evidence="6" id="KW-1185">Reference proteome</keyword>
<gene>
    <name evidence="5" type="ORF">NDU88_005435</name>
</gene>
<dbReference type="Pfam" id="PF00078">
    <property type="entry name" value="RVT_1"/>
    <property type="match status" value="1"/>
</dbReference>
<proteinExistence type="inferred from homology"/>
<dbReference type="Gene3D" id="3.30.70.270">
    <property type="match status" value="1"/>
</dbReference>
<dbReference type="PANTHER" id="PTHR33050:SF8">
    <property type="entry name" value="REVERSE TRANSCRIPTASE DOMAIN-CONTAINING PROTEIN"/>
    <property type="match status" value="1"/>
</dbReference>
<dbReference type="Gene3D" id="3.10.10.10">
    <property type="entry name" value="HIV Type 1 Reverse Transcriptase, subunit A, domain 1"/>
    <property type="match status" value="1"/>
</dbReference>
<protein>
    <recommendedName>
        <fullName evidence="2">ribonuclease H</fullName>
        <ecNumber evidence="2">3.1.26.4</ecNumber>
    </recommendedName>
</protein>
<evidence type="ECO:0000313" key="6">
    <source>
        <dbReference type="Proteomes" id="UP001066276"/>
    </source>
</evidence>
<dbReference type="EMBL" id="JANPWB010000007">
    <property type="protein sequence ID" value="KAJ1173606.1"/>
    <property type="molecule type" value="Genomic_DNA"/>
</dbReference>
<evidence type="ECO:0000259" key="4">
    <source>
        <dbReference type="PROSITE" id="PS50878"/>
    </source>
</evidence>
<dbReference type="PROSITE" id="PS50878">
    <property type="entry name" value="RT_POL"/>
    <property type="match status" value="1"/>
</dbReference>
<dbReference type="InterPro" id="IPR043128">
    <property type="entry name" value="Rev_trsase/Diguanyl_cyclase"/>
</dbReference>
<comment type="caution">
    <text evidence="5">The sequence shown here is derived from an EMBL/GenBank/DDBJ whole genome shotgun (WGS) entry which is preliminary data.</text>
</comment>
<organism evidence="5 6">
    <name type="scientific">Pleurodeles waltl</name>
    <name type="common">Iberian ribbed newt</name>
    <dbReference type="NCBI Taxonomy" id="8319"/>
    <lineage>
        <taxon>Eukaryota</taxon>
        <taxon>Metazoa</taxon>
        <taxon>Chordata</taxon>
        <taxon>Craniata</taxon>
        <taxon>Vertebrata</taxon>
        <taxon>Euteleostomi</taxon>
        <taxon>Amphibia</taxon>
        <taxon>Batrachia</taxon>
        <taxon>Caudata</taxon>
        <taxon>Salamandroidea</taxon>
        <taxon>Salamandridae</taxon>
        <taxon>Pleurodelinae</taxon>
        <taxon>Pleurodeles</taxon>
    </lineage>
</organism>
<dbReference type="SUPFAM" id="SSF56672">
    <property type="entry name" value="DNA/RNA polymerases"/>
    <property type="match status" value="1"/>
</dbReference>
<dbReference type="Proteomes" id="UP001066276">
    <property type="component" value="Chromosome 4_1"/>
</dbReference>
<dbReference type="CDD" id="cd03714">
    <property type="entry name" value="RT_DIRS1"/>
    <property type="match status" value="1"/>
</dbReference>
<accession>A0AAV7TC11</accession>
<evidence type="ECO:0000256" key="1">
    <source>
        <dbReference type="ARBA" id="ARBA00010879"/>
    </source>
</evidence>
<dbReference type="InterPro" id="IPR000477">
    <property type="entry name" value="RT_dom"/>
</dbReference>
<dbReference type="InterPro" id="IPR052055">
    <property type="entry name" value="Hepadnavirus_pol/RT"/>
</dbReference>
<dbReference type="PANTHER" id="PTHR33050">
    <property type="entry name" value="REVERSE TRANSCRIPTASE DOMAIN-CONTAINING PROTEIN"/>
    <property type="match status" value="1"/>
</dbReference>
<feature type="region of interest" description="Disordered" evidence="3">
    <location>
        <begin position="49"/>
        <end position="159"/>
    </location>
</feature>
<evidence type="ECO:0000256" key="3">
    <source>
        <dbReference type="SAM" id="MobiDB-lite"/>
    </source>
</evidence>
<evidence type="ECO:0000313" key="5">
    <source>
        <dbReference type="EMBL" id="KAJ1173606.1"/>
    </source>
</evidence>
<feature type="domain" description="Reverse transcriptase" evidence="4">
    <location>
        <begin position="299"/>
        <end position="494"/>
    </location>
</feature>
<dbReference type="EC" id="3.1.26.4" evidence="2"/>
<dbReference type="GO" id="GO:0004523">
    <property type="term" value="F:RNA-DNA hybrid ribonuclease activity"/>
    <property type="evidence" value="ECO:0007669"/>
    <property type="project" value="UniProtKB-EC"/>
</dbReference>
<name>A0AAV7TC11_PLEWA</name>
<dbReference type="InterPro" id="IPR043502">
    <property type="entry name" value="DNA/RNA_pol_sf"/>
</dbReference>